<keyword evidence="2" id="KW-1185">Reference proteome</keyword>
<proteinExistence type="predicted"/>
<sequence>MYTSMSLEVVSLDSLWTARVGILSELSDVTPVCSSCFAAAAAVRHPHQPQGTALHGVQSLQGEW</sequence>
<reference evidence="1 2" key="1">
    <citation type="submission" date="2019-05" db="EMBL/GenBank/DDBJ databases">
        <title>Another draft genome of Portunus trituberculatus and its Hox gene families provides insights of decapod evolution.</title>
        <authorList>
            <person name="Jeong J.-H."/>
            <person name="Song I."/>
            <person name="Kim S."/>
            <person name="Choi T."/>
            <person name="Kim D."/>
            <person name="Ryu S."/>
            <person name="Kim W."/>
        </authorList>
    </citation>
    <scope>NUCLEOTIDE SEQUENCE [LARGE SCALE GENOMIC DNA]</scope>
    <source>
        <tissue evidence="1">Muscle</tissue>
    </source>
</reference>
<evidence type="ECO:0000313" key="1">
    <source>
        <dbReference type="EMBL" id="MPD02103.1"/>
    </source>
</evidence>
<dbReference type="AlphaFoldDB" id="A0A5B7K0Z3"/>
<dbReference type="EMBL" id="VSRR010129954">
    <property type="protein sequence ID" value="MPD02103.1"/>
    <property type="molecule type" value="Genomic_DNA"/>
</dbReference>
<evidence type="ECO:0000313" key="2">
    <source>
        <dbReference type="Proteomes" id="UP000324222"/>
    </source>
</evidence>
<protein>
    <submittedName>
        <fullName evidence="1">Uncharacterized protein</fullName>
    </submittedName>
</protein>
<organism evidence="1 2">
    <name type="scientific">Portunus trituberculatus</name>
    <name type="common">Swimming crab</name>
    <name type="synonym">Neptunus trituberculatus</name>
    <dbReference type="NCBI Taxonomy" id="210409"/>
    <lineage>
        <taxon>Eukaryota</taxon>
        <taxon>Metazoa</taxon>
        <taxon>Ecdysozoa</taxon>
        <taxon>Arthropoda</taxon>
        <taxon>Crustacea</taxon>
        <taxon>Multicrustacea</taxon>
        <taxon>Malacostraca</taxon>
        <taxon>Eumalacostraca</taxon>
        <taxon>Eucarida</taxon>
        <taxon>Decapoda</taxon>
        <taxon>Pleocyemata</taxon>
        <taxon>Brachyura</taxon>
        <taxon>Eubrachyura</taxon>
        <taxon>Portunoidea</taxon>
        <taxon>Portunidae</taxon>
        <taxon>Portuninae</taxon>
        <taxon>Portunus</taxon>
    </lineage>
</organism>
<comment type="caution">
    <text evidence="1">The sequence shown here is derived from an EMBL/GenBank/DDBJ whole genome shotgun (WGS) entry which is preliminary data.</text>
</comment>
<name>A0A5B7K0Z3_PORTR</name>
<accession>A0A5B7K0Z3</accession>
<gene>
    <name evidence="1" type="ORF">E2C01_097661</name>
</gene>
<dbReference type="Proteomes" id="UP000324222">
    <property type="component" value="Unassembled WGS sequence"/>
</dbReference>